<gene>
    <name evidence="1" type="ORF">GCM10010405_44790</name>
</gene>
<proteinExistence type="predicted"/>
<dbReference type="EMBL" id="BAAASZ010000031">
    <property type="protein sequence ID" value="GAA2455829.1"/>
    <property type="molecule type" value="Genomic_DNA"/>
</dbReference>
<dbReference type="RefSeq" id="WP_344326367.1">
    <property type="nucleotide sequence ID" value="NZ_BAAASZ010000031.1"/>
</dbReference>
<sequence>MLDVTPLLTAVDRFADRLRALPQSALTRGAAAEGLALARELARRAQRVEFPGRAPRELPDAGVFAVGDQLAVAGHDLAEALRAAAGAGTGPGVGFDAGAELAEAAALVEAAESRALRARR</sequence>
<organism evidence="1 2">
    <name type="scientific">Streptomyces macrosporus</name>
    <dbReference type="NCBI Taxonomy" id="44032"/>
    <lineage>
        <taxon>Bacteria</taxon>
        <taxon>Bacillati</taxon>
        <taxon>Actinomycetota</taxon>
        <taxon>Actinomycetes</taxon>
        <taxon>Kitasatosporales</taxon>
        <taxon>Streptomycetaceae</taxon>
        <taxon>Streptomyces</taxon>
    </lineage>
</organism>
<keyword evidence="2" id="KW-1185">Reference proteome</keyword>
<protein>
    <submittedName>
        <fullName evidence="1">Uncharacterized protein</fullName>
    </submittedName>
</protein>
<evidence type="ECO:0000313" key="2">
    <source>
        <dbReference type="Proteomes" id="UP001501638"/>
    </source>
</evidence>
<name>A0ABP5XNX5_9ACTN</name>
<evidence type="ECO:0000313" key="1">
    <source>
        <dbReference type="EMBL" id="GAA2455829.1"/>
    </source>
</evidence>
<dbReference type="Proteomes" id="UP001501638">
    <property type="component" value="Unassembled WGS sequence"/>
</dbReference>
<accession>A0ABP5XNX5</accession>
<comment type="caution">
    <text evidence="1">The sequence shown here is derived from an EMBL/GenBank/DDBJ whole genome shotgun (WGS) entry which is preliminary data.</text>
</comment>
<reference evidence="2" key="1">
    <citation type="journal article" date="2019" name="Int. J. Syst. Evol. Microbiol.">
        <title>The Global Catalogue of Microorganisms (GCM) 10K type strain sequencing project: providing services to taxonomists for standard genome sequencing and annotation.</title>
        <authorList>
            <consortium name="The Broad Institute Genomics Platform"/>
            <consortium name="The Broad Institute Genome Sequencing Center for Infectious Disease"/>
            <person name="Wu L."/>
            <person name="Ma J."/>
        </authorList>
    </citation>
    <scope>NUCLEOTIDE SEQUENCE [LARGE SCALE GENOMIC DNA]</scope>
    <source>
        <strain evidence="2">JCM 6305</strain>
    </source>
</reference>